<dbReference type="InterPro" id="IPR049278">
    <property type="entry name" value="MS_channel_C"/>
</dbReference>
<dbReference type="InterPro" id="IPR023408">
    <property type="entry name" value="MscS_beta-dom_sf"/>
</dbReference>
<keyword evidence="4 7" id="KW-0812">Transmembrane</keyword>
<dbReference type="InterPro" id="IPR006685">
    <property type="entry name" value="MscS_channel_2nd"/>
</dbReference>
<dbReference type="EMBL" id="RKLQ01000001">
    <property type="protein sequence ID" value="MBX0303674.1"/>
    <property type="molecule type" value="Genomic_DNA"/>
</dbReference>
<gene>
    <name evidence="10" type="ORF">EGD98_08310</name>
</gene>
<evidence type="ECO:0000256" key="2">
    <source>
        <dbReference type="ARBA" id="ARBA00008017"/>
    </source>
</evidence>
<name>A0A8J8C8Z4_9EURY</name>
<dbReference type="PANTHER" id="PTHR30566">
    <property type="entry name" value="YNAI-RELATED MECHANOSENSITIVE ION CHANNEL"/>
    <property type="match status" value="1"/>
</dbReference>
<dbReference type="Gene3D" id="1.10.287.1260">
    <property type="match status" value="1"/>
</dbReference>
<comment type="similarity">
    <text evidence="2">Belongs to the MscS (TC 1.A.23) family.</text>
</comment>
<keyword evidence="3" id="KW-1003">Cell membrane</keyword>
<evidence type="ECO:0000256" key="1">
    <source>
        <dbReference type="ARBA" id="ARBA00004651"/>
    </source>
</evidence>
<evidence type="ECO:0000313" key="10">
    <source>
        <dbReference type="EMBL" id="MBX0303674.1"/>
    </source>
</evidence>
<evidence type="ECO:0000256" key="3">
    <source>
        <dbReference type="ARBA" id="ARBA00022475"/>
    </source>
</evidence>
<dbReference type="SUPFAM" id="SSF82689">
    <property type="entry name" value="Mechanosensitive channel protein MscS (YggB), C-terminal domain"/>
    <property type="match status" value="1"/>
</dbReference>
<dbReference type="InterPro" id="IPR011066">
    <property type="entry name" value="MscS_channel_C_sf"/>
</dbReference>
<dbReference type="GO" id="GO:0055085">
    <property type="term" value="P:transmembrane transport"/>
    <property type="evidence" value="ECO:0007669"/>
    <property type="project" value="InterPro"/>
</dbReference>
<evidence type="ECO:0000259" key="9">
    <source>
        <dbReference type="Pfam" id="PF21082"/>
    </source>
</evidence>
<feature type="transmembrane region" description="Helical" evidence="7">
    <location>
        <begin position="43"/>
        <end position="63"/>
    </location>
</feature>
<evidence type="ECO:0000259" key="8">
    <source>
        <dbReference type="Pfam" id="PF00924"/>
    </source>
</evidence>
<comment type="caution">
    <text evidence="10">The sequence shown here is derived from an EMBL/GenBank/DDBJ whole genome shotgun (WGS) entry which is preliminary data.</text>
</comment>
<keyword evidence="6 7" id="KW-0472">Membrane</keyword>
<accession>A0A8J8C8Z4</accession>
<dbReference type="InterPro" id="IPR010920">
    <property type="entry name" value="LSM_dom_sf"/>
</dbReference>
<feature type="transmembrane region" description="Helical" evidence="7">
    <location>
        <begin position="107"/>
        <end position="135"/>
    </location>
</feature>
<sequence length="318" mass="35832">MSRPLGYLSVVLSLSCALGYVVVQQFRVDAVLQGVGPGLTLVLSEGLSLAAIGFATYGCYRLVLAAFDRRTPDKRRRHDARNIFRLAFGVAGTIAVLGVITQQWVGVLFSLGVVGFAVTFALQQPLFSLIGWLYIMVKRPYQVGDRVAIEDSKGDVVEVSFLVTTLWEINGGLVSSNQPSGRIVTLPNSVVLSSHVMNYTREDFPFVWNELSVQVAYETDLDYATELMATIADDYMGDEMAARIGRYRERLSETPVELEVQDRPSVNVVQQESWVEFRLRYLVHPRRGQRVRNELYKRILTAFNEEPDRVKFPVSRNR</sequence>
<feature type="transmembrane region" description="Helical" evidence="7">
    <location>
        <begin position="83"/>
        <end position="101"/>
    </location>
</feature>
<dbReference type="Gene3D" id="3.30.70.100">
    <property type="match status" value="1"/>
</dbReference>
<proteinExistence type="inferred from homology"/>
<dbReference type="Pfam" id="PF00924">
    <property type="entry name" value="MS_channel_2nd"/>
    <property type="match status" value="1"/>
</dbReference>
<dbReference type="AlphaFoldDB" id="A0A8J8C8Z4"/>
<organism evidence="10 11">
    <name type="scientific">Haloarcula salinisoli</name>
    <dbReference type="NCBI Taxonomy" id="2487746"/>
    <lineage>
        <taxon>Archaea</taxon>
        <taxon>Methanobacteriati</taxon>
        <taxon>Methanobacteriota</taxon>
        <taxon>Stenosarchaea group</taxon>
        <taxon>Halobacteria</taxon>
        <taxon>Halobacteriales</taxon>
        <taxon>Haloarculaceae</taxon>
        <taxon>Haloarcula</taxon>
    </lineage>
</organism>
<feature type="domain" description="Mechanosensitive ion channel MscS C-terminal" evidence="9">
    <location>
        <begin position="210"/>
        <end position="306"/>
    </location>
</feature>
<feature type="domain" description="Mechanosensitive ion channel MscS" evidence="8">
    <location>
        <begin position="128"/>
        <end position="201"/>
    </location>
</feature>
<evidence type="ECO:0000256" key="5">
    <source>
        <dbReference type="ARBA" id="ARBA00022989"/>
    </source>
</evidence>
<dbReference type="PANTHER" id="PTHR30566:SF5">
    <property type="entry name" value="MECHANOSENSITIVE ION CHANNEL PROTEIN 1, MITOCHONDRIAL-RELATED"/>
    <property type="match status" value="1"/>
</dbReference>
<reference evidence="10" key="1">
    <citation type="submission" date="2021-06" db="EMBL/GenBank/DDBJ databases">
        <title>Halomicroarcula sp. F24A a new haloarchaeum isolated from saline soil.</title>
        <authorList>
            <person name="Duran-Viseras A."/>
            <person name="Sanchez-Porro C."/>
            <person name="Ventosa A."/>
        </authorList>
    </citation>
    <scope>NUCLEOTIDE SEQUENCE</scope>
    <source>
        <strain evidence="10">F24A</strain>
    </source>
</reference>
<dbReference type="Pfam" id="PF21082">
    <property type="entry name" value="MS_channel_3rd"/>
    <property type="match status" value="1"/>
</dbReference>
<evidence type="ECO:0000256" key="7">
    <source>
        <dbReference type="SAM" id="Phobius"/>
    </source>
</evidence>
<evidence type="ECO:0000313" key="11">
    <source>
        <dbReference type="Proteomes" id="UP000783863"/>
    </source>
</evidence>
<protein>
    <submittedName>
        <fullName evidence="10">Mechanosensitive ion channel family protein</fullName>
    </submittedName>
</protein>
<dbReference type="RefSeq" id="WP_220587869.1">
    <property type="nucleotide sequence ID" value="NZ_RKLQ01000001.1"/>
</dbReference>
<dbReference type="Proteomes" id="UP000783863">
    <property type="component" value="Unassembled WGS sequence"/>
</dbReference>
<dbReference type="GO" id="GO:0005886">
    <property type="term" value="C:plasma membrane"/>
    <property type="evidence" value="ECO:0007669"/>
    <property type="project" value="UniProtKB-SubCell"/>
</dbReference>
<dbReference type="Gene3D" id="2.30.30.60">
    <property type="match status" value="1"/>
</dbReference>
<dbReference type="PROSITE" id="PS51257">
    <property type="entry name" value="PROKAR_LIPOPROTEIN"/>
    <property type="match status" value="1"/>
</dbReference>
<keyword evidence="11" id="KW-1185">Reference proteome</keyword>
<comment type="subcellular location">
    <subcellularLocation>
        <location evidence="1">Cell membrane</location>
        <topology evidence="1">Multi-pass membrane protein</topology>
    </subcellularLocation>
</comment>
<evidence type="ECO:0000256" key="4">
    <source>
        <dbReference type="ARBA" id="ARBA00022692"/>
    </source>
</evidence>
<keyword evidence="5 7" id="KW-1133">Transmembrane helix</keyword>
<evidence type="ECO:0000256" key="6">
    <source>
        <dbReference type="ARBA" id="ARBA00023136"/>
    </source>
</evidence>
<dbReference type="SUPFAM" id="SSF50182">
    <property type="entry name" value="Sm-like ribonucleoproteins"/>
    <property type="match status" value="1"/>
</dbReference>